<comment type="caution">
    <text evidence="2">The sequence shown here is derived from an EMBL/GenBank/DDBJ whole genome shotgun (WGS) entry which is preliminary data.</text>
</comment>
<accession>A0A9P6ILX8</accession>
<feature type="domain" description="Arm-like repeat" evidence="1">
    <location>
        <begin position="197"/>
        <end position="562"/>
    </location>
</feature>
<dbReference type="OrthoDB" id="427518at2759"/>
<evidence type="ECO:0000259" key="1">
    <source>
        <dbReference type="Pfam" id="PF23948"/>
    </source>
</evidence>
<dbReference type="EMBL" id="JAAAHW010010179">
    <property type="protein sequence ID" value="KAF9929450.1"/>
    <property type="molecule type" value="Genomic_DNA"/>
</dbReference>
<dbReference type="AlphaFoldDB" id="A0A9P6ILX8"/>
<evidence type="ECO:0000313" key="2">
    <source>
        <dbReference type="EMBL" id="KAF9929450.1"/>
    </source>
</evidence>
<proteinExistence type="predicted"/>
<gene>
    <name evidence="2" type="ORF">BGZ65_005793</name>
</gene>
<dbReference type="Proteomes" id="UP000749646">
    <property type="component" value="Unassembled WGS sequence"/>
</dbReference>
<feature type="non-terminal residue" evidence="2">
    <location>
        <position position="1"/>
    </location>
</feature>
<reference evidence="2" key="1">
    <citation type="journal article" date="2020" name="Fungal Divers.">
        <title>Resolving the Mortierellaceae phylogeny through synthesis of multi-gene phylogenetics and phylogenomics.</title>
        <authorList>
            <person name="Vandepol N."/>
            <person name="Liber J."/>
            <person name="Desiro A."/>
            <person name="Na H."/>
            <person name="Kennedy M."/>
            <person name="Barry K."/>
            <person name="Grigoriev I.V."/>
            <person name="Miller A.N."/>
            <person name="O'Donnell K."/>
            <person name="Stajich J.E."/>
            <person name="Bonito G."/>
        </authorList>
    </citation>
    <scope>NUCLEOTIDE SEQUENCE</scope>
    <source>
        <strain evidence="2">MES-2147</strain>
    </source>
</reference>
<evidence type="ECO:0000313" key="3">
    <source>
        <dbReference type="Proteomes" id="UP000749646"/>
    </source>
</evidence>
<dbReference type="InterPro" id="IPR056251">
    <property type="entry name" value="Arm_rpt_dom"/>
</dbReference>
<name>A0A9P6ILX8_9FUNG</name>
<protein>
    <recommendedName>
        <fullName evidence="1">Arm-like repeat domain-containing protein</fullName>
    </recommendedName>
</protein>
<sequence length="617" mass="69350">MSSSASGDLSQENALKLATFHLEGARKSTDPDLALVLYKEAEMVLARMKQFTMAGLPRTDCNQDQSIREGIANAVSELDKMSTSSCFWDKLQTRCKKVKNLGEMQLADGAITENVIAMDSTFMRSLDQHGDIATLAPHIFGENKQPPVTGFRLPEPDERLQGTSQLAHCMYLLKLWSSSPDDIQEPTERDWICAIENDEDERERLRTLVTDVIRAFTRIDLKDANAVAEVVCLAPVLEKDDFHDLLGQFYNDIERSVLLNSHQLEGIAQLIKGAGSNYLTAADLVKIFEQLKDHLRDIHKQSPPRVYRLTLMISNVLDAMADAKVKGLDREQLDESLSSYFDILKEASDAFLVYQAAYAYQSTQYILDGEPLWQTALQRSRSLTRGQSTTANAAHTVELDRLLESLNTIQKGLNDVPEVSQTASSTHKGPRSLTQSGRIFLDCINEGLSFEYKQAWYPALRMADVLLQGGQFADFRKLIYEAPCRRNPAFQWGLCQRLGVLTVNSKWDTETHQNAVALLGEIYQNDAVWGHQATVKQWIVNILMQLTSIPHAVKQTAKAVLRRFGTDEDPVKRVLYQSCRKADPNSYPLKIVSPSPSTPSLLDRVQDVPDVETRLRL</sequence>
<keyword evidence="3" id="KW-1185">Reference proteome</keyword>
<organism evidence="2 3">
    <name type="scientific">Modicella reniformis</name>
    <dbReference type="NCBI Taxonomy" id="1440133"/>
    <lineage>
        <taxon>Eukaryota</taxon>
        <taxon>Fungi</taxon>
        <taxon>Fungi incertae sedis</taxon>
        <taxon>Mucoromycota</taxon>
        <taxon>Mortierellomycotina</taxon>
        <taxon>Mortierellomycetes</taxon>
        <taxon>Mortierellales</taxon>
        <taxon>Mortierellaceae</taxon>
        <taxon>Modicella</taxon>
    </lineage>
</organism>
<dbReference type="Pfam" id="PF23948">
    <property type="entry name" value="ARM_5"/>
    <property type="match status" value="1"/>
</dbReference>